<comment type="caution">
    <text evidence="2">The sequence shown here is derived from an EMBL/GenBank/DDBJ whole genome shotgun (WGS) entry which is preliminary data.</text>
</comment>
<dbReference type="AlphaFoldDB" id="A0A0G1ZMS2"/>
<name>A0A0G1ZMS2_9BACT</name>
<keyword evidence="1" id="KW-0472">Membrane</keyword>
<protein>
    <recommendedName>
        <fullName evidence="4">DUF4145 domain-containing protein</fullName>
    </recommendedName>
</protein>
<evidence type="ECO:0008006" key="4">
    <source>
        <dbReference type="Google" id="ProtNLM"/>
    </source>
</evidence>
<keyword evidence="1" id="KW-0812">Transmembrane</keyword>
<evidence type="ECO:0000256" key="1">
    <source>
        <dbReference type="SAM" id="Phobius"/>
    </source>
</evidence>
<proteinExistence type="predicted"/>
<evidence type="ECO:0000313" key="2">
    <source>
        <dbReference type="EMBL" id="KKW20704.1"/>
    </source>
</evidence>
<keyword evidence="1" id="KW-1133">Transmembrane helix</keyword>
<organism evidence="2 3">
    <name type="scientific">Candidatus Adlerbacteria bacterium GW2011_GWC1_50_9</name>
    <dbReference type="NCBI Taxonomy" id="1618608"/>
    <lineage>
        <taxon>Bacteria</taxon>
        <taxon>Candidatus Adleribacteriota</taxon>
    </lineage>
</organism>
<dbReference type="EMBL" id="LCQQ01000025">
    <property type="protein sequence ID" value="KKW20704.1"/>
    <property type="molecule type" value="Genomic_DNA"/>
</dbReference>
<dbReference type="Proteomes" id="UP000034201">
    <property type="component" value="Unassembled WGS sequence"/>
</dbReference>
<feature type="transmembrane region" description="Helical" evidence="1">
    <location>
        <begin position="20"/>
        <end position="42"/>
    </location>
</feature>
<sequence>MDLFSSFTDRIYAVDWRGIYNTVVIVVSIIDAVLVALFLYVLRLFGKLDSVKSENGTAADVSPIPVEKEVSENWERIRELINSKNPSDWNMAIIQADALLDDALVHLGYAGDTMGDRLKIVDPVQLPSVERVWSAHRLRNTIVHDPMVEHTRETVINALRAYQDAFRELGVLKEEI</sequence>
<evidence type="ECO:0000313" key="3">
    <source>
        <dbReference type="Proteomes" id="UP000034201"/>
    </source>
</evidence>
<accession>A0A0G1ZMS2</accession>
<gene>
    <name evidence="2" type="ORF">UY61_C0025G0007</name>
</gene>
<reference evidence="2 3" key="1">
    <citation type="journal article" date="2015" name="Nature">
        <title>rRNA introns, odd ribosomes, and small enigmatic genomes across a large radiation of phyla.</title>
        <authorList>
            <person name="Brown C.T."/>
            <person name="Hug L.A."/>
            <person name="Thomas B.C."/>
            <person name="Sharon I."/>
            <person name="Castelle C.J."/>
            <person name="Singh A."/>
            <person name="Wilkins M.J."/>
            <person name="Williams K.H."/>
            <person name="Banfield J.F."/>
        </authorList>
    </citation>
    <scope>NUCLEOTIDE SEQUENCE [LARGE SCALE GENOMIC DNA]</scope>
</reference>